<name>A0A3S3NXA3_9ACAR</name>
<dbReference type="Gene3D" id="3.40.710.10">
    <property type="entry name" value="DD-peptidase/beta-lactamase superfamily"/>
    <property type="match status" value="1"/>
</dbReference>
<dbReference type="STRING" id="1965070.A0A3S3NXA3"/>
<dbReference type="EMBL" id="NCKU01003661">
    <property type="protein sequence ID" value="RWS07111.1"/>
    <property type="molecule type" value="Genomic_DNA"/>
</dbReference>
<feature type="non-terminal residue" evidence="5">
    <location>
        <position position="426"/>
    </location>
</feature>
<dbReference type="EMBL" id="NCKU01003287">
    <property type="protein sequence ID" value="RWS07820.1"/>
    <property type="molecule type" value="Genomic_DNA"/>
</dbReference>
<evidence type="ECO:0000313" key="8">
    <source>
        <dbReference type="Proteomes" id="UP000285301"/>
    </source>
</evidence>
<dbReference type="InterPro" id="IPR012338">
    <property type="entry name" value="Beta-lactam/transpept-like"/>
</dbReference>
<protein>
    <recommendedName>
        <fullName evidence="2">Beta-lactamase-related domain-containing protein</fullName>
    </recommendedName>
</protein>
<comment type="caution">
    <text evidence="5">The sequence shown here is derived from an EMBL/GenBank/DDBJ whole genome shotgun (WGS) entry which is preliminary data.</text>
</comment>
<feature type="region of interest" description="Disordered" evidence="1">
    <location>
        <begin position="1"/>
        <end position="27"/>
    </location>
</feature>
<reference evidence="5 8" key="1">
    <citation type="journal article" date="2018" name="Gigascience">
        <title>Genomes of trombidid mites reveal novel predicted allergens and laterally-transferred genes associated with secondary metabolism.</title>
        <authorList>
            <person name="Dong X."/>
            <person name="Chaisiri K."/>
            <person name="Xia D."/>
            <person name="Armstrong S.D."/>
            <person name="Fang Y."/>
            <person name="Donnelly M.J."/>
            <person name="Kadowaki T."/>
            <person name="McGarry J.W."/>
            <person name="Darby A.C."/>
            <person name="Makepeace B.L."/>
        </authorList>
    </citation>
    <scope>NUCLEOTIDE SEQUENCE [LARGE SCALE GENOMIC DNA]</scope>
    <source>
        <strain evidence="5">UoL-WK</strain>
    </source>
</reference>
<dbReference type="GO" id="GO:0008233">
    <property type="term" value="F:peptidase activity"/>
    <property type="evidence" value="ECO:0007669"/>
    <property type="project" value="TreeGrafter"/>
</dbReference>
<sequence length="426" mass="48195">KLKAKTVLEDKSENEQTKQLRSDEQQPTKKILHLKKAIRTCRDLIVRKRDSERIPGMVVGVSVNGKNVWIQGFGYADIETGAKCTENTVMRIASLSKCITMLLVGKLVDEGKIDLNESIYRYLKQHKFPQKFWKDEKVDITVRQLASHLGGIRHYTKENDASISDSDCAEFYLNKPFTNVIESLNIFKDDDLLSKPGTKFRYTTHGYTLLSAVVEQVLPKGETFGKYLTDKICRKDLGMFSTFLDESEPIIFNRAKGYRNRTKLINAPFVDNSYKWAGGGLLSNIPDILKFANVMLYSLKGGRDGIPGYLKKSTVETLWTPIELANIYPNKDFGQWMFYGLGWIVVKNATPKHAACLSPPFRDMIFHDGGAIGFSSYLLIIPEHEIVVAVICNVEKCRGLDKLSLSIAKAFSENIKDIKNDTIIEL</sequence>
<proteinExistence type="predicted"/>
<reference evidence="5" key="2">
    <citation type="submission" date="2018-11" db="EMBL/GenBank/DDBJ databases">
        <title>Trombidioid mite genomics.</title>
        <authorList>
            <person name="Dong X."/>
        </authorList>
    </citation>
    <scope>NUCLEOTIDE SEQUENCE</scope>
    <source>
        <strain evidence="5">UoL-WK</strain>
    </source>
</reference>
<evidence type="ECO:0000259" key="2">
    <source>
        <dbReference type="Pfam" id="PF00144"/>
    </source>
</evidence>
<dbReference type="EMBL" id="NCKU01003064">
    <property type="protein sequence ID" value="RWS08252.1"/>
    <property type="molecule type" value="Genomic_DNA"/>
</dbReference>
<dbReference type="GO" id="GO:0006508">
    <property type="term" value="P:proteolysis"/>
    <property type="evidence" value="ECO:0007669"/>
    <property type="project" value="TreeGrafter"/>
</dbReference>
<dbReference type="PANTHER" id="PTHR46520:SF1">
    <property type="entry name" value="SERINE BETA-LACTAMASE-LIKE PROTEIN LACTB, MITOCHONDRIAL"/>
    <property type="match status" value="1"/>
</dbReference>
<accession>A0A3S3NXA3</accession>
<dbReference type="Proteomes" id="UP000285301">
    <property type="component" value="Unassembled WGS sequence"/>
</dbReference>
<evidence type="ECO:0000313" key="3">
    <source>
        <dbReference type="EMBL" id="RWS07111.1"/>
    </source>
</evidence>
<dbReference type="SUPFAM" id="SSF56601">
    <property type="entry name" value="beta-lactamase/transpeptidase-like"/>
    <property type="match status" value="1"/>
</dbReference>
<evidence type="ECO:0000313" key="6">
    <source>
        <dbReference type="EMBL" id="RWS07822.1"/>
    </source>
</evidence>
<dbReference type="AlphaFoldDB" id="A0A3S3NXA3"/>
<dbReference type="Pfam" id="PF00144">
    <property type="entry name" value="Beta-lactamase"/>
    <property type="match status" value="1"/>
</dbReference>
<evidence type="ECO:0000313" key="7">
    <source>
        <dbReference type="EMBL" id="RWS08252.1"/>
    </source>
</evidence>
<feature type="domain" description="Beta-lactamase-related" evidence="2">
    <location>
        <begin position="43"/>
        <end position="395"/>
    </location>
</feature>
<dbReference type="OrthoDB" id="5946976at2759"/>
<dbReference type="GO" id="GO:0005739">
    <property type="term" value="C:mitochondrion"/>
    <property type="evidence" value="ECO:0007669"/>
    <property type="project" value="TreeGrafter"/>
</dbReference>
<dbReference type="EMBL" id="NCKU01003286">
    <property type="protein sequence ID" value="RWS07822.1"/>
    <property type="molecule type" value="Genomic_DNA"/>
</dbReference>
<evidence type="ECO:0000313" key="5">
    <source>
        <dbReference type="EMBL" id="RWS07820.1"/>
    </source>
</evidence>
<evidence type="ECO:0000313" key="4">
    <source>
        <dbReference type="EMBL" id="RWS07817.1"/>
    </source>
</evidence>
<dbReference type="PANTHER" id="PTHR46520">
    <property type="entry name" value="SERINE BETA-LACTAMASE-LIKE PROTEIN LACTB, MITOCHONDRIAL"/>
    <property type="match status" value="1"/>
</dbReference>
<dbReference type="EMBL" id="NCKU01003288">
    <property type="protein sequence ID" value="RWS07817.1"/>
    <property type="molecule type" value="Genomic_DNA"/>
</dbReference>
<dbReference type="InterPro" id="IPR052794">
    <property type="entry name" value="Mito_Ser_Protease_LACTB"/>
</dbReference>
<dbReference type="GO" id="GO:0019216">
    <property type="term" value="P:regulation of lipid metabolic process"/>
    <property type="evidence" value="ECO:0007669"/>
    <property type="project" value="TreeGrafter"/>
</dbReference>
<keyword evidence="8" id="KW-1185">Reference proteome</keyword>
<gene>
    <name evidence="6" type="ORF">B4U79_00381</name>
    <name evidence="3" type="ORF">B4U79_02224</name>
    <name evidence="7" type="ORF">B4U79_02605</name>
    <name evidence="4" type="ORF">B4U79_03127</name>
    <name evidence="5" type="ORF">B4U79_03162</name>
</gene>
<dbReference type="InterPro" id="IPR001466">
    <property type="entry name" value="Beta-lactam-related"/>
</dbReference>
<evidence type="ECO:0000256" key="1">
    <source>
        <dbReference type="SAM" id="MobiDB-lite"/>
    </source>
</evidence>
<organism evidence="5 8">
    <name type="scientific">Dinothrombium tinctorium</name>
    <dbReference type="NCBI Taxonomy" id="1965070"/>
    <lineage>
        <taxon>Eukaryota</taxon>
        <taxon>Metazoa</taxon>
        <taxon>Ecdysozoa</taxon>
        <taxon>Arthropoda</taxon>
        <taxon>Chelicerata</taxon>
        <taxon>Arachnida</taxon>
        <taxon>Acari</taxon>
        <taxon>Acariformes</taxon>
        <taxon>Trombidiformes</taxon>
        <taxon>Prostigmata</taxon>
        <taxon>Anystina</taxon>
        <taxon>Parasitengona</taxon>
        <taxon>Trombidioidea</taxon>
        <taxon>Trombidiidae</taxon>
        <taxon>Dinothrombium</taxon>
    </lineage>
</organism>
<feature type="non-terminal residue" evidence="5">
    <location>
        <position position="1"/>
    </location>
</feature>